<comment type="caution">
    <text evidence="10">The sequence shown here is derived from an EMBL/GenBank/DDBJ whole genome shotgun (WGS) entry which is preliminary data.</text>
</comment>
<protein>
    <recommendedName>
        <fullName evidence="9">Peptidase M20 dimerisation domain-containing protein</fullName>
    </recommendedName>
</protein>
<gene>
    <name evidence="10" type="ORF">LCGC14_0972690</name>
</gene>
<comment type="cofactor">
    <cofactor evidence="1">
        <name>Co(2+)</name>
        <dbReference type="ChEBI" id="CHEBI:48828"/>
    </cofactor>
</comment>
<dbReference type="Pfam" id="PF07687">
    <property type="entry name" value="M20_dimer"/>
    <property type="match status" value="1"/>
</dbReference>
<dbReference type="CDD" id="cd03890">
    <property type="entry name" value="M20_pepD"/>
    <property type="match status" value="1"/>
</dbReference>
<evidence type="ECO:0000256" key="2">
    <source>
        <dbReference type="ARBA" id="ARBA00001947"/>
    </source>
</evidence>
<evidence type="ECO:0000256" key="1">
    <source>
        <dbReference type="ARBA" id="ARBA00001941"/>
    </source>
</evidence>
<evidence type="ECO:0000256" key="5">
    <source>
        <dbReference type="ARBA" id="ARBA00022801"/>
    </source>
</evidence>
<evidence type="ECO:0000259" key="9">
    <source>
        <dbReference type="Pfam" id="PF07687"/>
    </source>
</evidence>
<dbReference type="NCBIfam" id="TIGR01893">
    <property type="entry name" value="aa-his-dipept"/>
    <property type="match status" value="1"/>
</dbReference>
<dbReference type="GO" id="GO:0070573">
    <property type="term" value="F:metallodipeptidase activity"/>
    <property type="evidence" value="ECO:0007669"/>
    <property type="project" value="TreeGrafter"/>
</dbReference>
<evidence type="ECO:0000256" key="7">
    <source>
        <dbReference type="ARBA" id="ARBA00023049"/>
    </source>
</evidence>
<evidence type="ECO:0000313" key="10">
    <source>
        <dbReference type="EMBL" id="KKN16755.1"/>
    </source>
</evidence>
<keyword evidence="8" id="KW-0170">Cobalt</keyword>
<dbReference type="GO" id="GO:0005829">
    <property type="term" value="C:cytosol"/>
    <property type="evidence" value="ECO:0007669"/>
    <property type="project" value="TreeGrafter"/>
</dbReference>
<dbReference type="PRINTS" id="PR00934">
    <property type="entry name" value="XHISDIPTASE"/>
</dbReference>
<name>A0A0F9NB56_9ZZZZ</name>
<reference evidence="10" key="1">
    <citation type="journal article" date="2015" name="Nature">
        <title>Complex archaea that bridge the gap between prokaryotes and eukaryotes.</title>
        <authorList>
            <person name="Spang A."/>
            <person name="Saw J.H."/>
            <person name="Jorgensen S.L."/>
            <person name="Zaremba-Niedzwiedzka K."/>
            <person name="Martijn J."/>
            <person name="Lind A.E."/>
            <person name="van Eijk R."/>
            <person name="Schleper C."/>
            <person name="Guy L."/>
            <person name="Ettema T.J."/>
        </authorList>
    </citation>
    <scope>NUCLEOTIDE SEQUENCE</scope>
</reference>
<dbReference type="GO" id="GO:0006508">
    <property type="term" value="P:proteolysis"/>
    <property type="evidence" value="ECO:0007669"/>
    <property type="project" value="UniProtKB-KW"/>
</dbReference>
<dbReference type="PIRSF" id="PIRSF016599">
    <property type="entry name" value="Xaa-His_dipept"/>
    <property type="match status" value="1"/>
</dbReference>
<dbReference type="Pfam" id="PF01546">
    <property type="entry name" value="Peptidase_M20"/>
    <property type="match status" value="1"/>
</dbReference>
<dbReference type="PANTHER" id="PTHR43501">
    <property type="entry name" value="CYTOSOL NON-SPECIFIC DIPEPTIDASE"/>
    <property type="match status" value="1"/>
</dbReference>
<dbReference type="InterPro" id="IPR002933">
    <property type="entry name" value="Peptidase_M20"/>
</dbReference>
<keyword evidence="4" id="KW-0479">Metal-binding</keyword>
<dbReference type="SUPFAM" id="SSF53187">
    <property type="entry name" value="Zn-dependent exopeptidases"/>
    <property type="match status" value="1"/>
</dbReference>
<evidence type="ECO:0000256" key="3">
    <source>
        <dbReference type="ARBA" id="ARBA00022670"/>
    </source>
</evidence>
<evidence type="ECO:0000256" key="6">
    <source>
        <dbReference type="ARBA" id="ARBA00022833"/>
    </source>
</evidence>
<organism evidence="10">
    <name type="scientific">marine sediment metagenome</name>
    <dbReference type="NCBI Taxonomy" id="412755"/>
    <lineage>
        <taxon>unclassified sequences</taxon>
        <taxon>metagenomes</taxon>
        <taxon>ecological metagenomes</taxon>
    </lineage>
</organism>
<dbReference type="Gene3D" id="3.40.630.10">
    <property type="entry name" value="Zn peptidases"/>
    <property type="match status" value="2"/>
</dbReference>
<keyword evidence="3" id="KW-0645">Protease</keyword>
<dbReference type="InterPro" id="IPR001160">
    <property type="entry name" value="Peptidase_M20C"/>
</dbReference>
<keyword evidence="6" id="KW-0862">Zinc</keyword>
<dbReference type="AlphaFoldDB" id="A0A0F9NB56"/>
<keyword evidence="5" id="KW-0378">Hydrolase</keyword>
<dbReference type="InterPro" id="IPR011650">
    <property type="entry name" value="Peptidase_M20_dimer"/>
</dbReference>
<evidence type="ECO:0000256" key="8">
    <source>
        <dbReference type="ARBA" id="ARBA00023285"/>
    </source>
</evidence>
<proteinExistence type="predicted"/>
<dbReference type="GO" id="GO:0046872">
    <property type="term" value="F:metal ion binding"/>
    <property type="evidence" value="ECO:0007669"/>
    <property type="project" value="UniProtKB-KW"/>
</dbReference>
<comment type="cofactor">
    <cofactor evidence="2">
        <name>Zn(2+)</name>
        <dbReference type="ChEBI" id="CHEBI:29105"/>
    </cofactor>
</comment>
<dbReference type="EMBL" id="LAZR01003583">
    <property type="protein sequence ID" value="KKN16755.1"/>
    <property type="molecule type" value="Genomic_DNA"/>
</dbReference>
<dbReference type="FunFam" id="3.40.630.10:FF:000015">
    <property type="entry name" value="Aminoacyl-histidine dipeptidase PepD"/>
    <property type="match status" value="1"/>
</dbReference>
<evidence type="ECO:0000256" key="4">
    <source>
        <dbReference type="ARBA" id="ARBA00022723"/>
    </source>
</evidence>
<feature type="domain" description="Peptidase M20 dimerisation" evidence="9">
    <location>
        <begin position="219"/>
        <end position="303"/>
    </location>
</feature>
<dbReference type="FunFam" id="3.40.630.10:FF:000018">
    <property type="entry name" value="Aminoacyl-histidine dipeptidase PepD"/>
    <property type="match status" value="1"/>
</dbReference>
<accession>A0A0F9NB56</accession>
<dbReference type="PANTHER" id="PTHR43501:SF1">
    <property type="entry name" value="CYTOSOL NON-SPECIFIC DIPEPTIDASE"/>
    <property type="match status" value="1"/>
</dbReference>
<keyword evidence="7" id="KW-0482">Metalloprotease</keyword>
<sequence length="500" mass="54846">MRIFEKNNAFMNEAIRKLEPKAIWNKFTDLNAVPRPSKKEERVIQFMMDFGKSLGLETIKDDVGNVIIRKAASSGMENRKMITLQSHLDMVHQKNADTEFDFDTQGIRMVIDDDWVKADGTTLGADNGLGVATIMALLESTDIEHPPLEALFTIDEETGMTGAMGLQGGMLKGEILLNLDTEEDDELDIGCAGGIDVTATRRYNGKPVPRAVLPYELKVKGLQGGHSGIDIHLGLGNANKIMNRLLYHATNRFMMRLAEIDGGGLRNAIPRESTAKLVVLKSQVEEFEAAMMVLATTIKNELKTLEPTLSITLEKTSAPHMIMGLGAQERLLKGIYAAHNGVYAMSATVPGLVETSNNIARVEVNDGAILVNCLTRSSVDSSKMDLANALKSTFELARCDVQFNGEYPGWTPNPESKILKIAEAKYKSLFNEEPKVAACHAGLECGILGQNYPDMDMISFGPTINGAHSPDERVSISSVQKFWKFLLAILADAPKKEIIF</sequence>